<proteinExistence type="predicted"/>
<dbReference type="KEGG" id="vg:18267035"/>
<feature type="transmembrane region" description="Helical" evidence="1">
    <location>
        <begin position="161"/>
        <end position="182"/>
    </location>
</feature>
<evidence type="ECO:0000313" key="4">
    <source>
        <dbReference type="Proteomes" id="UP000214366"/>
    </source>
</evidence>
<feature type="transmembrane region" description="Helical" evidence="1">
    <location>
        <begin position="231"/>
        <end position="250"/>
    </location>
</feature>
<dbReference type="Proteomes" id="UP000214366">
    <property type="component" value="Segment"/>
</dbReference>
<dbReference type="PANTHER" id="PTHR12242">
    <property type="entry name" value="OS02G0130600 PROTEIN-RELATED"/>
    <property type="match status" value="1"/>
</dbReference>
<dbReference type="EMBL" id="KM986882">
    <property type="protein sequence ID" value="AKN91088.1"/>
    <property type="molecule type" value="Genomic_DNA"/>
</dbReference>
<reference evidence="2 4" key="1">
    <citation type="journal article" date="1993" name="J. Gen. Virol.">
        <title>Nucleotide sequence of the Buzura suppressaria single nucleocapsid nuclear polyhedrosis virus polyhedrin gene.</title>
        <authorList>
            <person name="Hu Z.H."/>
            <person name="Liu M.F."/>
            <person name="Jin F."/>
            <person name="Wang Z.X."/>
            <person name="Liu X.Y."/>
            <person name="Li M.J."/>
            <person name="Liang B.F."/>
            <person name="Xie T.E."/>
        </authorList>
    </citation>
    <scope>NUCLEOTIDE SEQUENCE [LARGE SCALE GENOMIC DNA]</scope>
    <source>
        <strain evidence="2">Hubei</strain>
    </source>
</reference>
<evidence type="ECO:0000313" key="3">
    <source>
        <dbReference type="EMBL" id="AKN91088.1"/>
    </source>
</evidence>
<dbReference type="EMBL" id="KF611977">
    <property type="protein sequence ID" value="AHH82704.1"/>
    <property type="molecule type" value="Genomic_DNA"/>
</dbReference>
<reference evidence="2 4" key="4">
    <citation type="journal article" date="1998" name="J. Gen. Virol.">
        <title>Distinct gene arrangement in the Buzura suppressaria single-nucleocapsid nucleopolyhedrovirus genome.</title>
        <authorList>
            <person name="Hu Z.H."/>
            <person name="Arif B.M."/>
            <person name="Jin F."/>
            <person name="Martens J.W."/>
            <person name="Chen X.W."/>
            <person name="Sun J.S."/>
            <person name="Zuidema D."/>
            <person name="Goldbach R.W."/>
            <person name="Vlak J.M."/>
        </authorList>
    </citation>
    <scope>NUCLEOTIDE SEQUENCE [LARGE SCALE GENOMIC DNA]</scope>
    <source>
        <strain evidence="2">Hubei</strain>
    </source>
</reference>
<reference evidence="2 4" key="3">
    <citation type="journal article" date="1998" name="J. Gen. Virol.">
        <title>The single-nucleocapsid nucleopolyhedrovirus of Buzura suppressaria encodes a P10 protein.</title>
        <authorList>
            <person name="van Oers M.M."/>
            <person name="Hu Z."/>
            <person name="Arif B.M."/>
            <person name="van Strien E.A."/>
            <person name="van Lent J.W."/>
            <person name="Vlak J.M."/>
        </authorList>
    </citation>
    <scope>NUCLEOTIDE SEQUENCE [LARGE SCALE GENOMIC DNA]</scope>
    <source>
        <strain evidence="2">Hubei</strain>
    </source>
</reference>
<reference evidence="2 4" key="6">
    <citation type="journal article" date="2014" name="PLoS ONE">
        <title>Genome Sequence and Analysis of Buzura suppressaria Nucleopolyhedrovirus: A Group II Alphabaculovirus.</title>
        <authorList>
            <person name="Zhu Z."/>
            <person name="Yin F."/>
            <person name="Liu X."/>
            <person name="Hou D."/>
            <person name="Wang J."/>
            <person name="Zhang L."/>
            <person name="Arif B."/>
            <person name="Wang H."/>
            <person name="Deng F."/>
            <person name="Hu Z."/>
        </authorList>
    </citation>
    <scope>NUCLEOTIDE SEQUENCE [LARGE SCALE GENOMIC DNA]</scope>
    <source>
        <strain evidence="2">Hubei</strain>
    </source>
</reference>
<evidence type="ECO:0000313" key="2">
    <source>
        <dbReference type="EMBL" id="AHH82704.1"/>
    </source>
</evidence>
<sequence>MNYSPVWGAKTVDRFVVFFYLNDRRMSIKIMILLRILGALLAFGSSSLTFLIAVDRREYFTYYSHWCMIMAIGMFAFGIYSSVAAHKQDRMMRLATTDAIFASNDTECDDCLELSTATVLLNWYHYVQWSLNNLAISSNLVTSIVYFMMLNNSSTLRDKNFTTIVITSAAHIINSLAVIGELIMGAVPVRLSDIYQPLAFTILYGIFYLAYKSITGREIYSFITSADEMVFLATVMILLQIVIYCLTYCFDFIKCRCKKFIVQLK</sequence>
<feature type="transmembrane region" description="Helical" evidence="1">
    <location>
        <begin position="131"/>
        <end position="149"/>
    </location>
</feature>
<organism evidence="2 4">
    <name type="scientific">Buzura suppressaria nuclear polyhedrosis virus</name>
    <name type="common">BsNPV</name>
    <dbReference type="NCBI Taxonomy" id="74320"/>
    <lineage>
        <taxon>Viruses</taxon>
        <taxon>Viruses incertae sedis</taxon>
        <taxon>Naldaviricetes</taxon>
        <taxon>Lefavirales</taxon>
        <taxon>Baculoviridae</taxon>
        <taxon>Alphabaculovirus</taxon>
        <taxon>Alphabaculovirus busuppressariae</taxon>
    </lineage>
</organism>
<feature type="transmembrane region" description="Helical" evidence="1">
    <location>
        <begin position="194"/>
        <end position="211"/>
    </location>
</feature>
<evidence type="ECO:0000256" key="1">
    <source>
        <dbReference type="SAM" id="Phobius"/>
    </source>
</evidence>
<keyword evidence="4" id="KW-1185">Reference proteome</keyword>
<protein>
    <submittedName>
        <fullName evidence="2">ORF-115</fullName>
    </submittedName>
    <submittedName>
        <fullName evidence="3">ORF-118</fullName>
    </submittedName>
</protein>
<name>W5VLD9_NPVBS</name>
<keyword evidence="1" id="KW-1133">Transmembrane helix</keyword>
<dbReference type="GeneID" id="18267035"/>
<reference evidence="3" key="7">
    <citation type="submission" date="2014-10" db="EMBL/GenBank/DDBJ databases">
        <authorList>
            <person name="Seo M.-J."/>
            <person name="Seok Y.J."/>
            <person name="Cha I.-T."/>
        </authorList>
    </citation>
    <scope>NUCLEOTIDE SEQUENCE</scope>
    <source>
        <strain evidence="3">Guangxi</strain>
    </source>
</reference>
<keyword evidence="1" id="KW-0812">Transmembrane</keyword>
<keyword evidence="1" id="KW-0472">Membrane</keyword>
<feature type="transmembrane region" description="Helical" evidence="1">
    <location>
        <begin position="60"/>
        <end position="83"/>
    </location>
</feature>
<dbReference type="OrthoDB" id="13338at10239"/>
<dbReference type="RefSeq" id="YP_009001892.1">
    <property type="nucleotide sequence ID" value="NC_023442.1"/>
</dbReference>
<organismHost>
    <name type="scientific">Lepidoptera</name>
    <name type="common">moths &amp; butterflies</name>
    <dbReference type="NCBI Taxonomy" id="7088"/>
</organismHost>
<reference evidence="2 4" key="5">
    <citation type="journal article" date="1998" name="Virus Res.">
        <title>Genetic organization of the HindIII-I region of the single-nucleocapsid nucleopolyhedrovirus of Buzura suppressaria.</title>
        <authorList>
            <person name="Hu Z.H."/>
            <person name="Arif B.M."/>
            <person name="Sun J.S."/>
            <person name="Chen X.W."/>
            <person name="Zuidema D."/>
            <person name="Goldbach R.W."/>
            <person name="Vlak J.M."/>
        </authorList>
    </citation>
    <scope>NUCLEOTIDE SEQUENCE [LARGE SCALE GENOMIC DNA]</scope>
    <source>
        <strain evidence="2">Hubei</strain>
    </source>
</reference>
<dbReference type="GO" id="GO:0016020">
    <property type="term" value="C:membrane"/>
    <property type="evidence" value="ECO:0007669"/>
    <property type="project" value="TreeGrafter"/>
</dbReference>
<accession>W5VLD9</accession>
<reference evidence="2 4" key="2">
    <citation type="journal article" date="1997" name="Virus Res.">
        <title>Characterization of the ecdysteroid UDP-glucosyltransferase gene of a single nucleocapsid nucleopolyhedrovirus of Buzura suppressaria.</title>
        <authorList>
            <person name="Hu Z.H."/>
            <person name="Broer R."/>
            <person name="Westerlaken J."/>
            <person name="Martens J.W."/>
            <person name="Jin F."/>
            <person name="Jehle J.A."/>
            <person name="Wang L.M."/>
            <person name="Vlak J.M."/>
        </authorList>
    </citation>
    <scope>NUCLEOTIDE SEQUENCE [LARGE SCALE GENOMIC DNA]</scope>
    <source>
        <strain evidence="2">Hubei</strain>
    </source>
</reference>
<feature type="transmembrane region" description="Helical" evidence="1">
    <location>
        <begin position="32"/>
        <end position="54"/>
    </location>
</feature>